<evidence type="ECO:0000313" key="2">
    <source>
        <dbReference type="Proteomes" id="UP000789920"/>
    </source>
</evidence>
<proteinExistence type="predicted"/>
<keyword evidence="2" id="KW-1185">Reference proteome</keyword>
<evidence type="ECO:0000313" key="1">
    <source>
        <dbReference type="EMBL" id="CAG8651730.1"/>
    </source>
</evidence>
<organism evidence="1 2">
    <name type="scientific">Racocetra persica</name>
    <dbReference type="NCBI Taxonomy" id="160502"/>
    <lineage>
        <taxon>Eukaryota</taxon>
        <taxon>Fungi</taxon>
        <taxon>Fungi incertae sedis</taxon>
        <taxon>Mucoromycota</taxon>
        <taxon>Glomeromycotina</taxon>
        <taxon>Glomeromycetes</taxon>
        <taxon>Diversisporales</taxon>
        <taxon>Gigasporaceae</taxon>
        <taxon>Racocetra</taxon>
    </lineage>
</organism>
<dbReference type="EMBL" id="CAJVQC010013843">
    <property type="protein sequence ID" value="CAG8651730.1"/>
    <property type="molecule type" value="Genomic_DNA"/>
</dbReference>
<dbReference type="Proteomes" id="UP000789920">
    <property type="component" value="Unassembled WGS sequence"/>
</dbReference>
<reference evidence="1" key="1">
    <citation type="submission" date="2021-06" db="EMBL/GenBank/DDBJ databases">
        <authorList>
            <person name="Kallberg Y."/>
            <person name="Tangrot J."/>
            <person name="Rosling A."/>
        </authorList>
    </citation>
    <scope>NUCLEOTIDE SEQUENCE</scope>
    <source>
        <strain evidence="1">MA461A</strain>
    </source>
</reference>
<feature type="non-terminal residue" evidence="1">
    <location>
        <position position="1"/>
    </location>
</feature>
<comment type="caution">
    <text evidence="1">The sequence shown here is derived from an EMBL/GenBank/DDBJ whole genome shotgun (WGS) entry which is preliminary data.</text>
</comment>
<name>A0ACA9NE24_9GLOM</name>
<protein>
    <submittedName>
        <fullName evidence="1">11743_t:CDS:1</fullName>
    </submittedName>
</protein>
<sequence length="305" mass="35569">SNTGLTLQQVIDDIMTPEDPAPKRLVETRRISDQDLCINHLAIIPETYLYQEDPLVMFENVEDQISDVYRRKLAQLEGGHFGHRIDQDIAFPSKILDIIRQDRIDQTVSRIINPQNTDERCFEAYIKAYLASEEACRQGQKARNLHDISRLQRFNNILDFSDINFPSTLHDINIFEENNLNYTVNIFYPAPEKNDKEQATRKLDLLCLSEYNYQREYMVDLILFTEGEEDLRDRHRNNLNAGQKEIFLEKDLEADSDPVENNIINEKTVKLQKQKPNSYGYTLIQTDGKLAKEIVRRTLNSIAES</sequence>
<accession>A0ACA9NE24</accession>
<gene>
    <name evidence="1" type="ORF">RPERSI_LOCUS7899</name>
</gene>